<organism evidence="4">
    <name type="scientific">Angiostrongylus costaricensis</name>
    <name type="common">Nematode worm</name>
    <dbReference type="NCBI Taxonomy" id="334426"/>
    <lineage>
        <taxon>Eukaryota</taxon>
        <taxon>Metazoa</taxon>
        <taxon>Ecdysozoa</taxon>
        <taxon>Nematoda</taxon>
        <taxon>Chromadorea</taxon>
        <taxon>Rhabditida</taxon>
        <taxon>Rhabditina</taxon>
        <taxon>Rhabditomorpha</taxon>
        <taxon>Strongyloidea</taxon>
        <taxon>Metastrongylidae</taxon>
        <taxon>Angiostrongylus</taxon>
    </lineage>
</organism>
<dbReference type="Pfam" id="PF25096">
    <property type="entry name" value="DUF7808"/>
    <property type="match status" value="1"/>
</dbReference>
<dbReference type="OrthoDB" id="5849460at2759"/>
<protein>
    <submittedName>
        <fullName evidence="4">Ovule protein</fullName>
    </submittedName>
</protein>
<evidence type="ECO:0000313" key="2">
    <source>
        <dbReference type="EMBL" id="VDM54803.1"/>
    </source>
</evidence>
<dbReference type="AlphaFoldDB" id="A0A0R3PG48"/>
<dbReference type="STRING" id="334426.A0A0R3PG48"/>
<reference evidence="4" key="1">
    <citation type="submission" date="2017-02" db="UniProtKB">
        <authorList>
            <consortium name="WormBaseParasite"/>
        </authorList>
    </citation>
    <scope>IDENTIFICATION</scope>
</reference>
<evidence type="ECO:0000313" key="3">
    <source>
        <dbReference type="Proteomes" id="UP000267027"/>
    </source>
</evidence>
<dbReference type="InterPro" id="IPR056710">
    <property type="entry name" value="DUF7808"/>
</dbReference>
<feature type="domain" description="DUF7808" evidence="1">
    <location>
        <begin position="6"/>
        <end position="54"/>
    </location>
</feature>
<evidence type="ECO:0000313" key="4">
    <source>
        <dbReference type="WBParaSite" id="ACOC_0000321701-mRNA-1"/>
    </source>
</evidence>
<dbReference type="Proteomes" id="UP000267027">
    <property type="component" value="Unassembled WGS sequence"/>
</dbReference>
<name>A0A0R3PG48_ANGCS</name>
<dbReference type="WBParaSite" id="ACOC_0000321701-mRNA-1">
    <property type="protein sequence ID" value="ACOC_0000321701-mRNA-1"/>
    <property type="gene ID" value="ACOC_0000321701"/>
</dbReference>
<accession>A0A0R3PG48</accession>
<dbReference type="EMBL" id="UYYA01000882">
    <property type="protein sequence ID" value="VDM54803.1"/>
    <property type="molecule type" value="Genomic_DNA"/>
</dbReference>
<proteinExistence type="predicted"/>
<gene>
    <name evidence="2" type="ORF">ACOC_LOCUS3218</name>
</gene>
<sequence>MVINQSQPVENCVVGISVGVVQRRNDWFLWRGEDCQKQTSVFNIKCTYSVREIMFLKTLQQKHRPRGTVSIKAFLFLSISIYNFKTKYKREIAILTSLLDNPSSHLKCGSQHFLHSFGFPRNDPLIRSSNISRVVPAAA</sequence>
<evidence type="ECO:0000259" key="1">
    <source>
        <dbReference type="Pfam" id="PF25096"/>
    </source>
</evidence>
<keyword evidence="3" id="KW-1185">Reference proteome</keyword>
<reference evidence="2 3" key="2">
    <citation type="submission" date="2018-11" db="EMBL/GenBank/DDBJ databases">
        <authorList>
            <consortium name="Pathogen Informatics"/>
        </authorList>
    </citation>
    <scope>NUCLEOTIDE SEQUENCE [LARGE SCALE GENOMIC DNA]</scope>
    <source>
        <strain evidence="2 3">Costa Rica</strain>
    </source>
</reference>